<organism evidence="2 3">
    <name type="scientific">Eiseniibacteriota bacterium</name>
    <dbReference type="NCBI Taxonomy" id="2212470"/>
    <lineage>
        <taxon>Bacteria</taxon>
        <taxon>Candidatus Eiseniibacteriota</taxon>
    </lineage>
</organism>
<dbReference type="Pfam" id="PF12680">
    <property type="entry name" value="SnoaL_2"/>
    <property type="match status" value="1"/>
</dbReference>
<dbReference type="Proteomes" id="UP000777784">
    <property type="component" value="Unassembled WGS sequence"/>
</dbReference>
<name>A0A948W588_UNCEI</name>
<dbReference type="AlphaFoldDB" id="A0A948W588"/>
<comment type="caution">
    <text evidence="2">The sequence shown here is derived from an EMBL/GenBank/DDBJ whole genome shotgun (WGS) entry which is preliminary data.</text>
</comment>
<feature type="domain" description="SnoaL-like" evidence="1">
    <location>
        <begin position="22"/>
        <end position="81"/>
    </location>
</feature>
<protein>
    <submittedName>
        <fullName evidence="2">Nuclear transport factor 2 family protein</fullName>
    </submittedName>
</protein>
<accession>A0A948W588</accession>
<evidence type="ECO:0000313" key="3">
    <source>
        <dbReference type="Proteomes" id="UP000777784"/>
    </source>
</evidence>
<evidence type="ECO:0000313" key="2">
    <source>
        <dbReference type="EMBL" id="MBU2689336.1"/>
    </source>
</evidence>
<reference evidence="2" key="1">
    <citation type="submission" date="2021-05" db="EMBL/GenBank/DDBJ databases">
        <title>Energy efficiency and biological interactions define the core microbiome of deep oligotrophic groundwater.</title>
        <authorList>
            <person name="Mehrshad M."/>
            <person name="Lopez-Fernandez M."/>
            <person name="Bell E."/>
            <person name="Bernier-Latmani R."/>
            <person name="Bertilsson S."/>
            <person name="Dopson M."/>
        </authorList>
    </citation>
    <scope>NUCLEOTIDE SEQUENCE</scope>
    <source>
        <strain evidence="2">Modern_marine.mb.64</strain>
    </source>
</reference>
<dbReference type="SUPFAM" id="SSF54427">
    <property type="entry name" value="NTF2-like"/>
    <property type="match status" value="1"/>
</dbReference>
<evidence type="ECO:0000259" key="1">
    <source>
        <dbReference type="Pfam" id="PF12680"/>
    </source>
</evidence>
<gene>
    <name evidence="2" type="ORF">KJ970_00280</name>
</gene>
<dbReference type="EMBL" id="JAHJDP010000002">
    <property type="protein sequence ID" value="MBU2689336.1"/>
    <property type="molecule type" value="Genomic_DNA"/>
</dbReference>
<dbReference type="Gene3D" id="3.10.450.50">
    <property type="match status" value="1"/>
</dbReference>
<dbReference type="InterPro" id="IPR032710">
    <property type="entry name" value="NTF2-like_dom_sf"/>
</dbReference>
<sequence>MAAAMETEGGDPTATILAMERHALDRWCKGDPSGFLEISAPDVVYFDPYQGERIDGLEALTAYYESLRGKVSASRWEIVQTHWSFTGDT</sequence>
<proteinExistence type="predicted"/>
<dbReference type="InterPro" id="IPR037401">
    <property type="entry name" value="SnoaL-like"/>
</dbReference>